<dbReference type="EMBL" id="CP036339">
    <property type="protein sequence ID" value="QDT74594.1"/>
    <property type="molecule type" value="Genomic_DNA"/>
</dbReference>
<keyword evidence="5" id="KW-0808">Transferase</keyword>
<keyword evidence="1" id="KW-0547">Nucleotide-binding</keyword>
<evidence type="ECO:0000256" key="2">
    <source>
        <dbReference type="ARBA" id="ARBA00022840"/>
    </source>
</evidence>
<dbReference type="GO" id="GO:0005524">
    <property type="term" value="F:ATP binding"/>
    <property type="evidence" value="ECO:0007669"/>
    <property type="project" value="UniProtKB-KW"/>
</dbReference>
<evidence type="ECO:0000256" key="1">
    <source>
        <dbReference type="ARBA" id="ARBA00022741"/>
    </source>
</evidence>
<dbReference type="AlphaFoldDB" id="A0A517U1T4"/>
<dbReference type="GO" id="GO:0004674">
    <property type="term" value="F:protein serine/threonine kinase activity"/>
    <property type="evidence" value="ECO:0007669"/>
    <property type="project" value="TreeGrafter"/>
</dbReference>
<dbReference type="InterPro" id="IPR000719">
    <property type="entry name" value="Prot_kinase_dom"/>
</dbReference>
<accession>A0A517U1T4</accession>
<keyword evidence="5" id="KW-0418">Kinase</keyword>
<dbReference type="PROSITE" id="PS50011">
    <property type="entry name" value="PROTEIN_KINASE_DOM"/>
    <property type="match status" value="1"/>
</dbReference>
<name>A0A517U1T4_9BACT</name>
<dbReference type="InterPro" id="IPR011009">
    <property type="entry name" value="Kinase-like_dom_sf"/>
</dbReference>
<dbReference type="PANTHER" id="PTHR44329">
    <property type="entry name" value="SERINE/THREONINE-PROTEIN KINASE TNNI3K-RELATED"/>
    <property type="match status" value="1"/>
</dbReference>
<organism evidence="5 6">
    <name type="scientific">Lacipirellula limnantheis</name>
    <dbReference type="NCBI Taxonomy" id="2528024"/>
    <lineage>
        <taxon>Bacteria</taxon>
        <taxon>Pseudomonadati</taxon>
        <taxon>Planctomycetota</taxon>
        <taxon>Planctomycetia</taxon>
        <taxon>Pirellulales</taxon>
        <taxon>Lacipirellulaceae</taxon>
        <taxon>Lacipirellula</taxon>
    </lineage>
</organism>
<sequence length="691" mass="75834">MKSGMLHEVIDSEGEKYLLDELLGKGGEGSVFAVHGKPALAAKVFHKNPPAPETVAKLQAMVASRNPGLDGIAAWPRALLYSSHTGEACGVLTPRVRDARHLHELYGTAARRRFFPQARWFHLVLAARNVAAAFDALHESGILIGDVNQGNLLIDETMRVRFIDCDSFQVRSGAQTYYCPVGTPHFTPPELHGVKLRDASRTQDHDRFGLAILLFHLLFVGRHPFAGRLFGDRDQTIERAIAERRFAFSKDRTATLMEPPPASLRLDDLPPAIEKLFERAFRQPDGVANRPTAQEWIQQLDALLAERKGCSFDPTHLYYSRLSQCPWCRIEDEGGPAFFVLDGSSSIISPQRIEHLEAQLYRLKFPAFPQLSPQSFKVPQAIAPKRLQSYGQPTVADLAAVAFAGSAVACLASPASPLALAVGALGSLASGAALMLNKSAIAKRQESGELADGLLAAQNDLNRKSRAITAAHAKRQASFDQATAELKTEVSHYRAADGQLKDVLALFRMTQLNRFLTNYLISEHASEIPGMTPALASVLQSYGVESPLDVTQMNLFAVPMLHDGLTLELFAWRDRVSRQFVFKPEHGVNFSDADAGGKAAVQRFKVTQARRILMASHHLDSLAAASRNQLERELTFFDRSADSARELAKNLRAAQSARRPLERIINQSPWMIAASTLAGPAAGALAYWLFG</sequence>
<dbReference type="KEGG" id="llh:I41_37910"/>
<dbReference type="InterPro" id="IPR051681">
    <property type="entry name" value="Ser/Thr_Kinases-Pseudokinases"/>
</dbReference>
<dbReference type="Pfam" id="PF00069">
    <property type="entry name" value="Pkinase"/>
    <property type="match status" value="1"/>
</dbReference>
<reference evidence="5 6" key="1">
    <citation type="submission" date="2019-02" db="EMBL/GenBank/DDBJ databases">
        <title>Deep-cultivation of Planctomycetes and their phenomic and genomic characterization uncovers novel biology.</title>
        <authorList>
            <person name="Wiegand S."/>
            <person name="Jogler M."/>
            <person name="Boedeker C."/>
            <person name="Pinto D."/>
            <person name="Vollmers J."/>
            <person name="Rivas-Marin E."/>
            <person name="Kohn T."/>
            <person name="Peeters S.H."/>
            <person name="Heuer A."/>
            <person name="Rast P."/>
            <person name="Oberbeckmann S."/>
            <person name="Bunk B."/>
            <person name="Jeske O."/>
            <person name="Meyerdierks A."/>
            <person name="Storesund J.E."/>
            <person name="Kallscheuer N."/>
            <person name="Luecker S."/>
            <person name="Lage O.M."/>
            <person name="Pohl T."/>
            <person name="Merkel B.J."/>
            <person name="Hornburger P."/>
            <person name="Mueller R.-W."/>
            <person name="Bruemmer F."/>
            <person name="Labrenz M."/>
            <person name="Spormann A.M."/>
            <person name="Op den Camp H."/>
            <person name="Overmann J."/>
            <person name="Amann R."/>
            <person name="Jetten M.S.M."/>
            <person name="Mascher T."/>
            <person name="Medema M.H."/>
            <person name="Devos D.P."/>
            <person name="Kaster A.-K."/>
            <person name="Ovreas L."/>
            <person name="Rohde M."/>
            <person name="Galperin M.Y."/>
            <person name="Jogler C."/>
        </authorList>
    </citation>
    <scope>NUCLEOTIDE SEQUENCE [LARGE SCALE GENOMIC DNA]</scope>
    <source>
        <strain evidence="5 6">I41</strain>
    </source>
</reference>
<keyword evidence="3" id="KW-0812">Transmembrane</keyword>
<keyword evidence="6" id="KW-1185">Reference proteome</keyword>
<keyword evidence="2" id="KW-0067">ATP-binding</keyword>
<dbReference type="SMART" id="SM00220">
    <property type="entry name" value="S_TKc"/>
    <property type="match status" value="1"/>
</dbReference>
<feature type="domain" description="Protein kinase" evidence="4">
    <location>
        <begin position="17"/>
        <end position="304"/>
    </location>
</feature>
<feature type="transmembrane region" description="Helical" evidence="3">
    <location>
        <begin position="668"/>
        <end position="690"/>
    </location>
</feature>
<evidence type="ECO:0000259" key="4">
    <source>
        <dbReference type="PROSITE" id="PS50011"/>
    </source>
</evidence>
<gene>
    <name evidence="5" type="ORF">I41_37910</name>
</gene>
<dbReference type="SUPFAM" id="SSF56112">
    <property type="entry name" value="Protein kinase-like (PK-like)"/>
    <property type="match status" value="1"/>
</dbReference>
<dbReference type="Gene3D" id="1.10.510.10">
    <property type="entry name" value="Transferase(Phosphotransferase) domain 1"/>
    <property type="match status" value="1"/>
</dbReference>
<evidence type="ECO:0000256" key="3">
    <source>
        <dbReference type="SAM" id="Phobius"/>
    </source>
</evidence>
<dbReference type="Proteomes" id="UP000317909">
    <property type="component" value="Chromosome"/>
</dbReference>
<evidence type="ECO:0000313" key="5">
    <source>
        <dbReference type="EMBL" id="QDT74594.1"/>
    </source>
</evidence>
<evidence type="ECO:0000313" key="6">
    <source>
        <dbReference type="Proteomes" id="UP000317909"/>
    </source>
</evidence>
<proteinExistence type="predicted"/>
<protein>
    <submittedName>
        <fullName evidence="5">Protein kinase domain protein</fullName>
    </submittedName>
</protein>
<dbReference type="PANTHER" id="PTHR44329:SF298">
    <property type="entry name" value="MIXED LINEAGE KINASE DOMAIN-LIKE PROTEIN"/>
    <property type="match status" value="1"/>
</dbReference>
<keyword evidence="3" id="KW-1133">Transmembrane helix</keyword>
<keyword evidence="3" id="KW-0472">Membrane</keyword>